<feature type="transmembrane region" description="Helical" evidence="7">
    <location>
        <begin position="125"/>
        <end position="145"/>
    </location>
</feature>
<dbReference type="Pfam" id="PF07690">
    <property type="entry name" value="MFS_1"/>
    <property type="match status" value="1"/>
</dbReference>
<evidence type="ECO:0000256" key="1">
    <source>
        <dbReference type="ARBA" id="ARBA00004141"/>
    </source>
</evidence>
<feature type="region of interest" description="Disordered" evidence="6">
    <location>
        <begin position="1"/>
        <end position="27"/>
    </location>
</feature>
<dbReference type="GO" id="GO:0022857">
    <property type="term" value="F:transmembrane transporter activity"/>
    <property type="evidence" value="ECO:0007669"/>
    <property type="project" value="InterPro"/>
</dbReference>
<comment type="caution">
    <text evidence="8">The sequence shown here is derived from an EMBL/GenBank/DDBJ whole genome shotgun (WGS) entry which is preliminary data.</text>
</comment>
<keyword evidence="4 7" id="KW-1133">Transmembrane helix</keyword>
<evidence type="ECO:0000313" key="8">
    <source>
        <dbReference type="EMBL" id="GEO82541.1"/>
    </source>
</evidence>
<dbReference type="Proteomes" id="UP000321567">
    <property type="component" value="Unassembled WGS sequence"/>
</dbReference>
<gene>
    <name evidence="8" type="ORF">ROR02_26720</name>
</gene>
<reference evidence="8 9" key="1">
    <citation type="submission" date="2019-07" db="EMBL/GenBank/DDBJ databases">
        <title>Whole genome shotgun sequence of Rhodospirillum oryzae NBRC 107573.</title>
        <authorList>
            <person name="Hosoyama A."/>
            <person name="Uohara A."/>
            <person name="Ohji S."/>
            <person name="Ichikawa N."/>
        </authorList>
    </citation>
    <scope>NUCLEOTIDE SEQUENCE [LARGE SCALE GENOMIC DNA]</scope>
    <source>
        <strain evidence="8 9">NBRC 107573</strain>
    </source>
</reference>
<evidence type="ECO:0000256" key="2">
    <source>
        <dbReference type="ARBA" id="ARBA00022448"/>
    </source>
</evidence>
<evidence type="ECO:0000256" key="6">
    <source>
        <dbReference type="SAM" id="MobiDB-lite"/>
    </source>
</evidence>
<feature type="transmembrane region" description="Helical" evidence="7">
    <location>
        <begin position="417"/>
        <end position="444"/>
    </location>
</feature>
<organism evidence="8 9">
    <name type="scientific">Pararhodospirillum oryzae</name>
    <dbReference type="NCBI Taxonomy" id="478448"/>
    <lineage>
        <taxon>Bacteria</taxon>
        <taxon>Pseudomonadati</taxon>
        <taxon>Pseudomonadota</taxon>
        <taxon>Alphaproteobacteria</taxon>
        <taxon>Rhodospirillales</taxon>
        <taxon>Rhodospirillaceae</taxon>
        <taxon>Pararhodospirillum</taxon>
    </lineage>
</organism>
<sequence>MSASASSSPSSPSAPSPPAPSPPADEMSLPRRGAFMLASALLWTTQGLGMNLIATNIPQLQGALGATVQETTWLTAVYMAPNVTLTVLLTKIRTQFGLRPFAEVGLGVFLLASLAHLMVNDLNSALVVRFLAGMAAAPLSTLGILYMIQSFPPARRLGWGISLALTCSLSMPPVARMISPGLLDLGRWQGLYTLEVGLALVALTVVYCLPLQPFPRAKVLHWKDFVSYSLIALGLGLVAAVLAVGHLYWWFEAPWIGVCLAVAAVALGIAAAIELNRETPLLNVPWLLGPDMVRFALTLLAYRVVLAEQASGALGLFQALGLAGDQTRVLNAVILAATVAGGVSCGALFTLARVPLLHAVALACIATGAFLDSHATVLTRPDNMLVSQALIAFGAAMFLPSAMSTGLANAFKRGPEFFTSFIAVFLFTQGVGGLLGSAVFGTFVKWRESIHLRALSDAVTLTDPRVVERLHQLAGAYRAALPSSAARQAEGLAGLAGEISRQASLLAYNEAFFMIGVGALGMLACVGASLVLAGWLARRALPSSVS</sequence>
<feature type="transmembrane region" description="Helical" evidence="7">
    <location>
        <begin position="390"/>
        <end position="411"/>
    </location>
</feature>
<feature type="transmembrane region" description="Helical" evidence="7">
    <location>
        <begin position="190"/>
        <end position="209"/>
    </location>
</feature>
<dbReference type="OrthoDB" id="5314453at2"/>
<dbReference type="PANTHER" id="PTHR42718:SF9">
    <property type="entry name" value="MAJOR FACILITATOR SUPERFAMILY MULTIDRUG TRANSPORTER MFSC"/>
    <property type="match status" value="1"/>
</dbReference>
<dbReference type="AlphaFoldDB" id="A0A512HAQ9"/>
<dbReference type="Gene3D" id="1.20.1250.20">
    <property type="entry name" value="MFS general substrate transporter like domains"/>
    <property type="match status" value="1"/>
</dbReference>
<dbReference type="InterPro" id="IPR011701">
    <property type="entry name" value="MFS"/>
</dbReference>
<dbReference type="GO" id="GO:0016020">
    <property type="term" value="C:membrane"/>
    <property type="evidence" value="ECO:0007669"/>
    <property type="project" value="UniProtKB-SubCell"/>
</dbReference>
<feature type="transmembrane region" description="Helical" evidence="7">
    <location>
        <begin position="329"/>
        <end position="350"/>
    </location>
</feature>
<name>A0A512HAQ9_9PROT</name>
<evidence type="ECO:0000313" key="9">
    <source>
        <dbReference type="Proteomes" id="UP000321567"/>
    </source>
</evidence>
<feature type="transmembrane region" description="Helical" evidence="7">
    <location>
        <begin position="356"/>
        <end position="378"/>
    </location>
</feature>
<accession>A0A512HAQ9</accession>
<feature type="compositionally biased region" description="Pro residues" evidence="6">
    <location>
        <begin position="12"/>
        <end position="23"/>
    </location>
</feature>
<keyword evidence="5 7" id="KW-0472">Membrane</keyword>
<keyword evidence="2" id="KW-0813">Transport</keyword>
<evidence type="ECO:0000256" key="3">
    <source>
        <dbReference type="ARBA" id="ARBA00022692"/>
    </source>
</evidence>
<feature type="transmembrane region" description="Helical" evidence="7">
    <location>
        <begin position="101"/>
        <end position="119"/>
    </location>
</feature>
<evidence type="ECO:0000256" key="7">
    <source>
        <dbReference type="SAM" id="Phobius"/>
    </source>
</evidence>
<evidence type="ECO:0000256" key="4">
    <source>
        <dbReference type="ARBA" id="ARBA00022989"/>
    </source>
</evidence>
<dbReference type="PANTHER" id="PTHR42718">
    <property type="entry name" value="MAJOR FACILITATOR SUPERFAMILY MULTIDRUG TRANSPORTER MFSC"/>
    <property type="match status" value="1"/>
</dbReference>
<keyword evidence="3 7" id="KW-0812">Transmembrane</keyword>
<proteinExistence type="predicted"/>
<dbReference type="SUPFAM" id="SSF103473">
    <property type="entry name" value="MFS general substrate transporter"/>
    <property type="match status" value="1"/>
</dbReference>
<evidence type="ECO:0000256" key="5">
    <source>
        <dbReference type="ARBA" id="ARBA00023136"/>
    </source>
</evidence>
<feature type="transmembrane region" description="Helical" evidence="7">
    <location>
        <begin position="230"/>
        <end position="249"/>
    </location>
</feature>
<keyword evidence="9" id="KW-1185">Reference proteome</keyword>
<dbReference type="InterPro" id="IPR036259">
    <property type="entry name" value="MFS_trans_sf"/>
</dbReference>
<comment type="subcellular location">
    <subcellularLocation>
        <location evidence="1">Membrane</location>
        <topology evidence="1">Multi-pass membrane protein</topology>
    </subcellularLocation>
</comment>
<feature type="transmembrane region" description="Helical" evidence="7">
    <location>
        <begin position="511"/>
        <end position="537"/>
    </location>
</feature>
<feature type="transmembrane region" description="Helical" evidence="7">
    <location>
        <begin position="255"/>
        <end position="273"/>
    </location>
</feature>
<feature type="transmembrane region" description="Helical" evidence="7">
    <location>
        <begin position="157"/>
        <end position="178"/>
    </location>
</feature>
<protein>
    <submittedName>
        <fullName evidence="8">MFS transporter</fullName>
    </submittedName>
</protein>
<feature type="compositionally biased region" description="Low complexity" evidence="6">
    <location>
        <begin position="1"/>
        <end position="11"/>
    </location>
</feature>
<dbReference type="EMBL" id="BJZO01000087">
    <property type="protein sequence ID" value="GEO82541.1"/>
    <property type="molecule type" value="Genomic_DNA"/>
</dbReference>